<dbReference type="SUPFAM" id="SSF48008">
    <property type="entry name" value="GntR ligand-binding domain-like"/>
    <property type="match status" value="1"/>
</dbReference>
<sequence length="224" mass="25383">MMGELSSRSGKNLKQTVVQKIKDYILAESLQVGDKLPTERKLAETYQVSRSVVREALSYLENTGVTESVQGRGTLVKAQDITPLIEGFLFSFQVSHGNLKDLMMLRLTFELAAIDIIERRQTPLTSIAETLVDDVDTFNVAADQKFHESLLTAVDSSLFQQMSAVVQAYFYQTPIETSREQNVRSMTEHRNIYEALKDGNFSLAKALLTEHLMRGAEFYEENRF</sequence>
<keyword evidence="1" id="KW-0805">Transcription regulation</keyword>
<dbReference type="InterPro" id="IPR000524">
    <property type="entry name" value="Tscrpt_reg_HTH_GntR"/>
</dbReference>
<dbReference type="PANTHER" id="PTHR43537">
    <property type="entry name" value="TRANSCRIPTIONAL REGULATOR, GNTR FAMILY"/>
    <property type="match status" value="1"/>
</dbReference>
<evidence type="ECO:0000313" key="5">
    <source>
        <dbReference type="EMBL" id="SUM45981.1"/>
    </source>
</evidence>
<keyword evidence="6" id="KW-1185">Reference proteome</keyword>
<dbReference type="SMART" id="SM00345">
    <property type="entry name" value="HTH_GNTR"/>
    <property type="match status" value="1"/>
</dbReference>
<protein>
    <submittedName>
        <fullName evidence="5">GntR family transcriptional regulator</fullName>
    </submittedName>
</protein>
<dbReference type="AlphaFoldDB" id="A0A380G7M5"/>
<dbReference type="InterPro" id="IPR008920">
    <property type="entry name" value="TF_FadR/GntR_C"/>
</dbReference>
<accession>A0A380G7M5</accession>
<dbReference type="Gene3D" id="1.20.120.530">
    <property type="entry name" value="GntR ligand-binding domain-like"/>
    <property type="match status" value="1"/>
</dbReference>
<feature type="domain" description="HTH gntR-type" evidence="4">
    <location>
        <begin position="11"/>
        <end position="79"/>
    </location>
</feature>
<evidence type="ECO:0000259" key="4">
    <source>
        <dbReference type="PROSITE" id="PS50949"/>
    </source>
</evidence>
<proteinExistence type="predicted"/>
<dbReference type="InterPro" id="IPR036388">
    <property type="entry name" value="WH-like_DNA-bd_sf"/>
</dbReference>
<gene>
    <name evidence="5" type="primary">lutR_1</name>
    <name evidence="5" type="ORF">NCTC11048_00973</name>
</gene>
<dbReference type="InterPro" id="IPR011711">
    <property type="entry name" value="GntR_C"/>
</dbReference>
<dbReference type="CDD" id="cd07377">
    <property type="entry name" value="WHTH_GntR"/>
    <property type="match status" value="1"/>
</dbReference>
<dbReference type="PROSITE" id="PS50949">
    <property type="entry name" value="HTH_GNTR"/>
    <property type="match status" value="1"/>
</dbReference>
<dbReference type="Pfam" id="PF00392">
    <property type="entry name" value="GntR"/>
    <property type="match status" value="1"/>
</dbReference>
<dbReference type="InterPro" id="IPR036390">
    <property type="entry name" value="WH_DNA-bd_sf"/>
</dbReference>
<dbReference type="Pfam" id="PF07729">
    <property type="entry name" value="FCD"/>
    <property type="match status" value="1"/>
</dbReference>
<keyword evidence="2" id="KW-0238">DNA-binding</keyword>
<evidence type="ECO:0000256" key="2">
    <source>
        <dbReference type="ARBA" id="ARBA00023125"/>
    </source>
</evidence>
<evidence type="ECO:0000256" key="1">
    <source>
        <dbReference type="ARBA" id="ARBA00023015"/>
    </source>
</evidence>
<reference evidence="5 6" key="1">
    <citation type="submission" date="2018-06" db="EMBL/GenBank/DDBJ databases">
        <authorList>
            <consortium name="Pathogen Informatics"/>
            <person name="Doyle S."/>
        </authorList>
    </citation>
    <scope>NUCLEOTIDE SEQUENCE [LARGE SCALE GENOMIC DNA]</scope>
    <source>
        <strain evidence="6">NCTC 11048</strain>
    </source>
</reference>
<dbReference type="GO" id="GO:0003677">
    <property type="term" value="F:DNA binding"/>
    <property type="evidence" value="ECO:0007669"/>
    <property type="project" value="UniProtKB-KW"/>
</dbReference>
<dbReference type="GO" id="GO:0003700">
    <property type="term" value="F:DNA-binding transcription factor activity"/>
    <property type="evidence" value="ECO:0007669"/>
    <property type="project" value="InterPro"/>
</dbReference>
<dbReference type="Gene3D" id="1.10.10.10">
    <property type="entry name" value="Winged helix-like DNA-binding domain superfamily/Winged helix DNA-binding domain"/>
    <property type="match status" value="1"/>
</dbReference>
<dbReference type="STRING" id="1141106.GCA_000308095_00091"/>
<organism evidence="5 6">
    <name type="scientific">Staphylococcus intermedius NCTC 11048</name>
    <dbReference type="NCBI Taxonomy" id="1141106"/>
    <lineage>
        <taxon>Bacteria</taxon>
        <taxon>Bacillati</taxon>
        <taxon>Bacillota</taxon>
        <taxon>Bacilli</taxon>
        <taxon>Bacillales</taxon>
        <taxon>Staphylococcaceae</taxon>
        <taxon>Staphylococcus</taxon>
        <taxon>Staphylococcus intermedius group</taxon>
    </lineage>
</organism>
<dbReference type="RefSeq" id="WP_019169658.1">
    <property type="nucleotide sequence ID" value="NZ_CAIB01000277.1"/>
</dbReference>
<dbReference type="PANTHER" id="PTHR43537:SF43">
    <property type="entry name" value="GNTR-FAMILY TRANSCRIPTIONAL REGULATOR"/>
    <property type="match status" value="1"/>
</dbReference>
<dbReference type="SMART" id="SM00895">
    <property type="entry name" value="FCD"/>
    <property type="match status" value="1"/>
</dbReference>
<evidence type="ECO:0000313" key="6">
    <source>
        <dbReference type="Proteomes" id="UP000255549"/>
    </source>
</evidence>
<evidence type="ECO:0000256" key="3">
    <source>
        <dbReference type="ARBA" id="ARBA00023163"/>
    </source>
</evidence>
<keyword evidence="3" id="KW-0804">Transcription</keyword>
<dbReference type="Proteomes" id="UP000255549">
    <property type="component" value="Unassembled WGS sequence"/>
</dbReference>
<dbReference type="PRINTS" id="PR00035">
    <property type="entry name" value="HTHGNTR"/>
</dbReference>
<name>A0A380G7M5_STAIN</name>
<dbReference type="EMBL" id="UHDP01000003">
    <property type="protein sequence ID" value="SUM45981.1"/>
    <property type="molecule type" value="Genomic_DNA"/>
</dbReference>
<dbReference type="SUPFAM" id="SSF46785">
    <property type="entry name" value="Winged helix' DNA-binding domain"/>
    <property type="match status" value="1"/>
</dbReference>